<name>A0A915HQS2_ROMCU</name>
<sequence>MVSRYSKVLCKPSKISPTAGAKAAGTEKAGAEMTHCRTGLRTGGCGDTEMTQAPKHAFHICLSLEGMTNGRNLHADADGGYGLIGGCGYGWRMRNPLFFTDILVQSADAKSAVSKSKRRICLADGGYFFPNFSADLLEPETFLVAQPNFAR</sequence>
<keyword evidence="1" id="KW-1185">Reference proteome</keyword>
<evidence type="ECO:0000313" key="1">
    <source>
        <dbReference type="Proteomes" id="UP000887565"/>
    </source>
</evidence>
<protein>
    <submittedName>
        <fullName evidence="2">Uncharacterized protein</fullName>
    </submittedName>
</protein>
<accession>A0A915HQS2</accession>
<evidence type="ECO:0000313" key="2">
    <source>
        <dbReference type="WBParaSite" id="nRc.2.0.1.t03805-RA"/>
    </source>
</evidence>
<reference evidence="2" key="1">
    <citation type="submission" date="2022-11" db="UniProtKB">
        <authorList>
            <consortium name="WormBaseParasite"/>
        </authorList>
    </citation>
    <scope>IDENTIFICATION</scope>
</reference>
<organism evidence="1 2">
    <name type="scientific">Romanomermis culicivorax</name>
    <name type="common">Nematode worm</name>
    <dbReference type="NCBI Taxonomy" id="13658"/>
    <lineage>
        <taxon>Eukaryota</taxon>
        <taxon>Metazoa</taxon>
        <taxon>Ecdysozoa</taxon>
        <taxon>Nematoda</taxon>
        <taxon>Enoplea</taxon>
        <taxon>Dorylaimia</taxon>
        <taxon>Mermithida</taxon>
        <taxon>Mermithoidea</taxon>
        <taxon>Mermithidae</taxon>
        <taxon>Romanomermis</taxon>
    </lineage>
</organism>
<dbReference type="Proteomes" id="UP000887565">
    <property type="component" value="Unplaced"/>
</dbReference>
<proteinExistence type="predicted"/>
<dbReference type="AlphaFoldDB" id="A0A915HQS2"/>
<dbReference type="WBParaSite" id="nRc.2.0.1.t03805-RA">
    <property type="protein sequence ID" value="nRc.2.0.1.t03805-RA"/>
    <property type="gene ID" value="nRc.2.0.1.g03805"/>
</dbReference>